<dbReference type="SUPFAM" id="SSF53955">
    <property type="entry name" value="Lysozyme-like"/>
    <property type="match status" value="1"/>
</dbReference>
<dbReference type="OrthoDB" id="6065087at2"/>
<evidence type="ECO:0000313" key="3">
    <source>
        <dbReference type="Proteomes" id="UP000094626"/>
    </source>
</evidence>
<keyword evidence="3" id="KW-1185">Reference proteome</keyword>
<evidence type="ECO:0000313" key="2">
    <source>
        <dbReference type="EMBL" id="AOR77231.1"/>
    </source>
</evidence>
<proteinExistence type="predicted"/>
<dbReference type="RefSeq" id="WP_069708299.1">
    <property type="nucleotide sequence ID" value="NZ_CP017075.1"/>
</dbReference>
<organism evidence="2 3">
    <name type="scientific">Novosphingobium resinovorum</name>
    <dbReference type="NCBI Taxonomy" id="158500"/>
    <lineage>
        <taxon>Bacteria</taxon>
        <taxon>Pseudomonadati</taxon>
        <taxon>Pseudomonadota</taxon>
        <taxon>Alphaproteobacteria</taxon>
        <taxon>Sphingomonadales</taxon>
        <taxon>Sphingomonadaceae</taxon>
        <taxon>Novosphingobium</taxon>
    </lineage>
</organism>
<dbReference type="AlphaFoldDB" id="A0A1D8A549"/>
<evidence type="ECO:0008006" key="4">
    <source>
        <dbReference type="Google" id="ProtNLM"/>
    </source>
</evidence>
<feature type="region of interest" description="Disordered" evidence="1">
    <location>
        <begin position="1"/>
        <end position="30"/>
    </location>
</feature>
<dbReference type="Proteomes" id="UP000094626">
    <property type="component" value="Chromosome"/>
</dbReference>
<reference evidence="3" key="1">
    <citation type="journal article" date="2017" name="J. Biotechnol.">
        <title>Complete genome sequence of Novosphingobium resinovorum SA1, a versatile xenobiotic-degrading bacterium capable of utilizing sulfanilic acid.</title>
        <authorList>
            <person name="Hegedus B."/>
            <person name="Kos P.B."/>
            <person name="Balint B."/>
            <person name="Maroti G."/>
            <person name="Gan H.M."/>
            <person name="Perei K."/>
            <person name="Rakhely G."/>
        </authorList>
    </citation>
    <scope>NUCLEOTIDE SEQUENCE [LARGE SCALE GENOMIC DNA]</scope>
    <source>
        <strain evidence="3">SA1</strain>
    </source>
</reference>
<dbReference type="KEGG" id="nre:BES08_11060"/>
<dbReference type="InterPro" id="IPR023346">
    <property type="entry name" value="Lysozyme-like_dom_sf"/>
</dbReference>
<gene>
    <name evidence="2" type="ORF">BES08_11060</name>
</gene>
<dbReference type="EMBL" id="CP017075">
    <property type="protein sequence ID" value="AOR77231.1"/>
    <property type="molecule type" value="Genomic_DNA"/>
</dbReference>
<accession>A0A1D8A549</accession>
<protein>
    <recommendedName>
        <fullName evidence="4">Transglycosylase SLT domain-containing protein</fullName>
    </recommendedName>
</protein>
<evidence type="ECO:0000256" key="1">
    <source>
        <dbReference type="SAM" id="MobiDB-lite"/>
    </source>
</evidence>
<sequence>MPRVPNYQPGQVGPVRTTGERFQAPSGPGAAGILAEGLAGASRIFSQQDQINAENDETQSRLALAQARNQYASAVDQYKGTKLGAARAGQEGFDKGLDQIREGALKSATSPRMRRMIEEGLLDIDGTARRMGASHALGESRAETSASFQIEQDSLIDAAVSSDSPQFRDQSGLQLRDSVRRQLQFDGFDEAAMPDAYAVAEKAAMSKMHAGVLDRMFAQADPDIDEVGQYLGAYRDEITSDLYTKTLARLQGPLQERVDDYRADLIPGGPVEGTAPAGSAPGPWQGVAVDVAKRFGLDPSDVAAVMSYETGGTFSPTIMGGKGGQYMGLIQFGPAERKKYGIDKTSDPAKWTKAVGDYLEDRGFKRGMGMMDLYSTINAGQPGRYNASDGNGTVTSHVTEILGAHKEKAKGWLGGAGVYSNAPRQWDKAAKFAQIDEYAAKEEWSPEQTKRVRNVWARRMSTDEGLLSEQRRSADEAATTLLAGAGDKFRTSMIPPATWSQLSPDQKIQFQNIEKQLTKAEAPTANGEAVVALHRMAAGGLGDQAKFAGLNLAKYRAYMTPGEYDEIATAQVKAQQDLRNPKAQDTRGKIDGAITRAKKWVGVEVDKNPTEGFRVRRYMESRAADEAVGGKTLSDADYDRLFRDATRDFAWQNTFLGIGTSKGTKRSSEALSPNYRSVIVSSFRRANGRDPSEDEIVTAWEAMGKPGSQ</sequence>
<name>A0A1D8A549_9SPHN</name>